<dbReference type="Gene3D" id="3.30.70.330">
    <property type="match status" value="2"/>
</dbReference>
<dbReference type="VEuPathDB" id="FungiDB:RhiirFUN_005867"/>
<dbReference type="VEuPathDB" id="FungiDB:RhiirFUN_005876"/>
<accession>A0A2N1MFU4</accession>
<feature type="non-terminal residue" evidence="1">
    <location>
        <position position="290"/>
    </location>
</feature>
<name>A0A2N1MFU4_9GLOM</name>
<dbReference type="InterPro" id="IPR012677">
    <property type="entry name" value="Nucleotide-bd_a/b_plait_sf"/>
</dbReference>
<dbReference type="GO" id="GO:0003676">
    <property type="term" value="F:nucleic acid binding"/>
    <property type="evidence" value="ECO:0007669"/>
    <property type="project" value="InterPro"/>
</dbReference>
<dbReference type="EMBL" id="LLXL01002564">
    <property type="protein sequence ID" value="PKK60494.1"/>
    <property type="molecule type" value="Genomic_DNA"/>
</dbReference>
<comment type="caution">
    <text evidence="1">The sequence shown here is derived from an EMBL/GenBank/DDBJ whole genome shotgun (WGS) entry which is preliminary data.</text>
</comment>
<sequence>MLIVINNAAITDIENGITLAFQYLKQNNPQGGIIINTDGFNHCNTSGVYFWCYSSATNAKAGVRHYFTKSMSQVSELHNITINAACPRTEMTAGTIGVPDQILNYKDLKNFSHYAQYRASYERPPFTTPGAYRAPRPGYGIPLGGISLMAAPDSEVEKFIGGVTDDWMEKILKTVINYLIFWDGDFNEHYIIKLDSYEPWSFKRRRKYLEIAFEFILVLKALMRYEHLQTCGTLKSWKQVKDQFRNPKGFGFAEYADADSVLHVLRVLGGEGSGDDKKDKGVSCSSCFGG</sequence>
<proteinExistence type="predicted"/>
<dbReference type="Proteomes" id="UP000233469">
    <property type="component" value="Unassembled WGS sequence"/>
</dbReference>
<dbReference type="VEuPathDB" id="FungiDB:RhiirA1_541877"/>
<organism evidence="1 2">
    <name type="scientific">Rhizophagus irregularis</name>
    <dbReference type="NCBI Taxonomy" id="588596"/>
    <lineage>
        <taxon>Eukaryota</taxon>
        <taxon>Fungi</taxon>
        <taxon>Fungi incertae sedis</taxon>
        <taxon>Mucoromycota</taxon>
        <taxon>Glomeromycotina</taxon>
        <taxon>Glomeromycetes</taxon>
        <taxon>Glomerales</taxon>
        <taxon>Glomeraceae</taxon>
        <taxon>Rhizophagus</taxon>
    </lineage>
</organism>
<evidence type="ECO:0000313" key="1">
    <source>
        <dbReference type="EMBL" id="PKK60494.1"/>
    </source>
</evidence>
<dbReference type="AlphaFoldDB" id="A0A2N1MFU4"/>
<dbReference type="SUPFAM" id="SSF54928">
    <property type="entry name" value="RNA-binding domain, RBD"/>
    <property type="match status" value="1"/>
</dbReference>
<reference evidence="1 2" key="2">
    <citation type="submission" date="2017-10" db="EMBL/GenBank/DDBJ databases">
        <title>Extensive intraspecific genome diversity in a model arbuscular mycorrhizal fungus.</title>
        <authorList>
            <person name="Chen E.C.H."/>
            <person name="Morin E."/>
            <person name="Baudet D."/>
            <person name="Noel J."/>
            <person name="Ndikumana S."/>
            <person name="Charron P."/>
            <person name="St-Onge C."/>
            <person name="Giorgi J."/>
            <person name="Grigoriev I.V."/>
            <person name="Roux C."/>
            <person name="Martin F.M."/>
            <person name="Corradi N."/>
        </authorList>
    </citation>
    <scope>NUCLEOTIDE SEQUENCE [LARGE SCALE GENOMIC DNA]</scope>
    <source>
        <strain evidence="1 2">C2</strain>
    </source>
</reference>
<dbReference type="InterPro" id="IPR035979">
    <property type="entry name" value="RBD_domain_sf"/>
</dbReference>
<gene>
    <name evidence="1" type="ORF">RhiirC2_856817</name>
</gene>
<protein>
    <submittedName>
        <fullName evidence="1">Uncharacterized protein</fullName>
    </submittedName>
</protein>
<reference evidence="1 2" key="1">
    <citation type="submission" date="2016-04" db="EMBL/GenBank/DDBJ databases">
        <title>Genome analyses suggest a sexual origin of heterokaryosis in a supposedly ancient asexual fungus.</title>
        <authorList>
            <person name="Ropars J."/>
            <person name="Sedzielewska K."/>
            <person name="Noel J."/>
            <person name="Charron P."/>
            <person name="Farinelli L."/>
            <person name="Marton T."/>
            <person name="Kruger M."/>
            <person name="Pelin A."/>
            <person name="Brachmann A."/>
            <person name="Corradi N."/>
        </authorList>
    </citation>
    <scope>NUCLEOTIDE SEQUENCE [LARGE SCALE GENOMIC DNA]</scope>
    <source>
        <strain evidence="1 2">C2</strain>
    </source>
</reference>
<dbReference type="VEuPathDB" id="FungiDB:FUN_024479"/>
<evidence type="ECO:0000313" key="2">
    <source>
        <dbReference type="Proteomes" id="UP000233469"/>
    </source>
</evidence>